<feature type="region of interest" description="Disordered" evidence="1">
    <location>
        <begin position="63"/>
        <end position="94"/>
    </location>
</feature>
<evidence type="ECO:0000313" key="4">
    <source>
        <dbReference type="RefSeq" id="XP_002736969.1"/>
    </source>
</evidence>
<dbReference type="InterPro" id="IPR027417">
    <property type="entry name" value="P-loop_NTPase"/>
</dbReference>
<keyword evidence="2" id="KW-0812">Transmembrane</keyword>
<gene>
    <name evidence="4" type="primary">LOC100369673</name>
</gene>
<dbReference type="InterPro" id="IPR053259">
    <property type="entry name" value="Golvesin-related_Golgi"/>
</dbReference>
<keyword evidence="2" id="KW-1133">Transmembrane helix</keyword>
<dbReference type="RefSeq" id="XP_002736969.1">
    <property type="nucleotide sequence ID" value="XM_002736923.2"/>
</dbReference>
<dbReference type="Proteomes" id="UP000694865">
    <property type="component" value="Unplaced"/>
</dbReference>
<dbReference type="Gene3D" id="3.40.50.300">
    <property type="entry name" value="P-loop containing nucleotide triphosphate hydrolases"/>
    <property type="match status" value="1"/>
</dbReference>
<dbReference type="GeneID" id="100369673"/>
<keyword evidence="3" id="KW-1185">Reference proteome</keyword>
<feature type="transmembrane region" description="Helical" evidence="2">
    <location>
        <begin position="6"/>
        <end position="26"/>
    </location>
</feature>
<reference evidence="4" key="1">
    <citation type="submission" date="2025-08" db="UniProtKB">
        <authorList>
            <consortium name="RefSeq"/>
        </authorList>
    </citation>
    <scope>IDENTIFICATION</scope>
    <source>
        <tissue evidence="4">Testes</tissue>
    </source>
</reference>
<organism evidence="3 4">
    <name type="scientific">Saccoglossus kowalevskii</name>
    <name type="common">Acorn worm</name>
    <dbReference type="NCBI Taxonomy" id="10224"/>
    <lineage>
        <taxon>Eukaryota</taxon>
        <taxon>Metazoa</taxon>
        <taxon>Hemichordata</taxon>
        <taxon>Enteropneusta</taxon>
        <taxon>Harrimaniidae</taxon>
        <taxon>Saccoglossus</taxon>
    </lineage>
</organism>
<protein>
    <submittedName>
        <fullName evidence="4">Uncharacterized protein LOC100369673 isoform X1</fullName>
    </submittedName>
</protein>
<dbReference type="PANTHER" id="PTHR32301">
    <property type="entry name" value="COUNTIN RECEPTOR CNR3-RELATED"/>
    <property type="match status" value="1"/>
</dbReference>
<evidence type="ECO:0000256" key="2">
    <source>
        <dbReference type="SAM" id="Phobius"/>
    </source>
</evidence>
<feature type="compositionally biased region" description="Low complexity" evidence="1">
    <location>
        <begin position="64"/>
        <end position="76"/>
    </location>
</feature>
<accession>A0ABM0GTE4</accession>
<evidence type="ECO:0000256" key="1">
    <source>
        <dbReference type="SAM" id="MobiDB-lite"/>
    </source>
</evidence>
<dbReference type="PANTHER" id="PTHR32301:SF6">
    <property type="entry name" value="GOLVESIN-RELATED"/>
    <property type="match status" value="1"/>
</dbReference>
<proteinExistence type="predicted"/>
<evidence type="ECO:0000313" key="3">
    <source>
        <dbReference type="Proteomes" id="UP000694865"/>
    </source>
</evidence>
<keyword evidence="2" id="KW-0472">Membrane</keyword>
<dbReference type="SUPFAM" id="SSF52540">
    <property type="entry name" value="P-loop containing nucleoside triphosphate hydrolases"/>
    <property type="match status" value="1"/>
</dbReference>
<sequence length="423" mass="49344">MAHCRVKYFSVIMAIFTVCLVFSLPWRQKIEIKNEEAGLQIIFKKTNAQMSADNLHPLQRKRLSFTSPNSSSSSESQDNNKELRSRGRNIPSATNTKRNLSLEISTRFPWLVRKNYLPNFYTKRNASRHSKQLYQDAYIAFVHNQKSGGSTLKMCMKNMAPSIGADDPFIICDVNAGNYYQSMDTATVRVFHKFYAGGHTFRQCDYTTHACSYITILRDPFERAISSYEYCKVRNELHCQIRDATKVSLREWAKFQGSFFFRQLIYNPEYCTDKFDGAIDALRVKKGIPEAPRQIPCWYRNELMLSHAMTTVDKANVLDYVLENLEDWFAMIGINSEYDITLQLLEGAYQLPFSQCSGQELNYNPYIAEGEIRTHKQRNEIVADLRKQLYSDPEVFDALYYDLKIYQKAQEIFLEQKRLFFNK</sequence>
<name>A0ABM0GTE4_SACKO</name>